<gene>
    <name evidence="2" type="ORF">H8S18_09430</name>
</gene>
<evidence type="ECO:0000256" key="1">
    <source>
        <dbReference type="SAM" id="MobiDB-lite"/>
    </source>
</evidence>
<reference evidence="2 3" key="1">
    <citation type="submission" date="2020-08" db="EMBL/GenBank/DDBJ databases">
        <title>Genome public.</title>
        <authorList>
            <person name="Liu C."/>
            <person name="Sun Q."/>
        </authorList>
    </citation>
    <scope>NUCLEOTIDE SEQUENCE [LARGE SCALE GENOMIC DNA]</scope>
    <source>
        <strain evidence="2 3">NSJ-35</strain>
    </source>
</reference>
<dbReference type="Proteomes" id="UP000606889">
    <property type="component" value="Unassembled WGS sequence"/>
</dbReference>
<comment type="caution">
    <text evidence="2">The sequence shown here is derived from an EMBL/GenBank/DDBJ whole genome shotgun (WGS) entry which is preliminary data.</text>
</comment>
<evidence type="ECO:0000313" key="3">
    <source>
        <dbReference type="Proteomes" id="UP000606889"/>
    </source>
</evidence>
<name>A0ABR7EFK9_9FIRM</name>
<accession>A0ABR7EFK9</accession>
<dbReference type="EMBL" id="JACOON010000004">
    <property type="protein sequence ID" value="MBC5648557.1"/>
    <property type="molecule type" value="Genomic_DNA"/>
</dbReference>
<organism evidence="2 3">
    <name type="scientific">Christensenella tenuis</name>
    <dbReference type="NCBI Taxonomy" id="2763033"/>
    <lineage>
        <taxon>Bacteria</taxon>
        <taxon>Bacillati</taxon>
        <taxon>Bacillota</taxon>
        <taxon>Clostridia</taxon>
        <taxon>Christensenellales</taxon>
        <taxon>Christensenellaceae</taxon>
        <taxon>Christensenella</taxon>
    </lineage>
</organism>
<proteinExistence type="predicted"/>
<keyword evidence="3" id="KW-1185">Reference proteome</keyword>
<sequence length="375" mass="41552">MDKLNAGERNGVLPGRTGKQFTRGQIGGNAEKYGTAGALFEAKERIGEGASPETIRGTLTSHPEVTVPKGQNAERLRMFQTAGNRDRTAERESQEDSGQKLFFPGGREEMLEYLREHPDAALPNGMSAEKLKNFEEKYLGNQFYMEPQGDDNGLIYKIKEGDKKQVDFTGKSSPETNRIDVIEEHNRDEGKKLLEALNHSSGVDFQPLINVVDQFDEVDCEIQEPYEIDLERKQREVIRDNPARKTVDEISDVYSGVTTVLDIAGLIKDAATMGADNAFIKDQMGGGIEGMVGSLIDQAVAATDKTLSGYDTDGHKIDKIYRQTIEVAAKNSKSSSTGEHHQVTYDYHIVDGMARILSVTVDGEPAADYYKYKEN</sequence>
<dbReference type="RefSeq" id="WP_186858056.1">
    <property type="nucleotide sequence ID" value="NZ_JACOON010000004.1"/>
</dbReference>
<feature type="region of interest" description="Disordered" evidence="1">
    <location>
        <begin position="1"/>
        <end position="30"/>
    </location>
</feature>
<feature type="region of interest" description="Disordered" evidence="1">
    <location>
        <begin position="46"/>
        <end position="74"/>
    </location>
</feature>
<protein>
    <submittedName>
        <fullName evidence="2">Uncharacterized protein</fullName>
    </submittedName>
</protein>
<evidence type="ECO:0000313" key="2">
    <source>
        <dbReference type="EMBL" id="MBC5648557.1"/>
    </source>
</evidence>